<feature type="compositionally biased region" description="Gly residues" evidence="1">
    <location>
        <begin position="336"/>
        <end position="345"/>
    </location>
</feature>
<reference evidence="2 3" key="1">
    <citation type="journal article" date="2016" name="Fungal Biol.">
        <title>The genome of Xylona heveae provides a window into fungal endophytism.</title>
        <authorList>
            <person name="Gazis R."/>
            <person name="Kuo A."/>
            <person name="Riley R."/>
            <person name="LaButti K."/>
            <person name="Lipzen A."/>
            <person name="Lin J."/>
            <person name="Amirebrahimi M."/>
            <person name="Hesse C.N."/>
            <person name="Spatafora J.W."/>
            <person name="Henrissat B."/>
            <person name="Hainaut M."/>
            <person name="Grigoriev I.V."/>
            <person name="Hibbett D.S."/>
        </authorList>
    </citation>
    <scope>NUCLEOTIDE SEQUENCE [LARGE SCALE GENOMIC DNA]</scope>
    <source>
        <strain evidence="2 3">TC161</strain>
    </source>
</reference>
<keyword evidence="3" id="KW-1185">Reference proteome</keyword>
<dbReference type="OrthoDB" id="5407351at2759"/>
<evidence type="ECO:0008006" key="4">
    <source>
        <dbReference type="Google" id="ProtNLM"/>
    </source>
</evidence>
<name>A0A165JKV6_XYLHT</name>
<dbReference type="OMA" id="SGEKWQN"/>
<feature type="region of interest" description="Disordered" evidence="1">
    <location>
        <begin position="63"/>
        <end position="129"/>
    </location>
</feature>
<feature type="region of interest" description="Disordered" evidence="1">
    <location>
        <begin position="1"/>
        <end position="40"/>
    </location>
</feature>
<dbReference type="InParanoid" id="A0A165JKV6"/>
<gene>
    <name evidence="2" type="ORF">L228DRAFT_242823</name>
</gene>
<evidence type="ECO:0000256" key="1">
    <source>
        <dbReference type="SAM" id="MobiDB-lite"/>
    </source>
</evidence>
<accession>A0A165JKV6</accession>
<evidence type="ECO:0000313" key="2">
    <source>
        <dbReference type="EMBL" id="KZF26362.1"/>
    </source>
</evidence>
<feature type="compositionally biased region" description="Polar residues" evidence="1">
    <location>
        <begin position="100"/>
        <end position="115"/>
    </location>
</feature>
<proteinExistence type="predicted"/>
<protein>
    <recommendedName>
        <fullName evidence="4">Peroxin 20</fullName>
    </recommendedName>
</protein>
<feature type="region of interest" description="Disordered" evidence="1">
    <location>
        <begin position="311"/>
        <end position="345"/>
    </location>
</feature>
<dbReference type="RefSeq" id="XP_018191917.1">
    <property type="nucleotide sequence ID" value="XM_018331543.1"/>
</dbReference>
<dbReference type="Proteomes" id="UP000076632">
    <property type="component" value="Unassembled WGS sequence"/>
</dbReference>
<feature type="compositionally biased region" description="Low complexity" evidence="1">
    <location>
        <begin position="165"/>
        <end position="181"/>
    </location>
</feature>
<feature type="region of interest" description="Disordered" evidence="1">
    <location>
        <begin position="154"/>
        <end position="184"/>
    </location>
</feature>
<sequence>MTDALCGPSNPLQHLQKHTSVDRTLQQDRLVGPRHSPVQDFRSQSQNAGILDPEFNAFQAGAPIAAEPPQFHHPQQGPARQFDPSVQGGPSNWAVDFQRLNLSNSASPLPQQKSAYQPPAQRSGPGGWHQEFMQHEVHPQPVSSPLAHQAYQPYMGHGVGNFQSQFAPRAGQPQQQQPAQADKGKEIWDDEAFEQAFDSARLAMLGQEEQGQSRTKETLEQLTEPTEITVQPTNLDHISEQARIGADTIDHQESNNRTEEEITRDENDELARVAGDLLDKVKDDQSQKFQQSNFLALMRRFRDHEVRVEGDRVVNNESSPERNNSRMTGAVDSEGTGMGQSHGFA</sequence>
<dbReference type="GeneID" id="28896680"/>
<dbReference type="EMBL" id="KV407454">
    <property type="protein sequence ID" value="KZF26362.1"/>
    <property type="molecule type" value="Genomic_DNA"/>
</dbReference>
<feature type="compositionally biased region" description="Basic and acidic residues" evidence="1">
    <location>
        <begin position="311"/>
        <end position="324"/>
    </location>
</feature>
<dbReference type="AlphaFoldDB" id="A0A165JKV6"/>
<organism evidence="2 3">
    <name type="scientific">Xylona heveae (strain CBS 132557 / TC161)</name>
    <dbReference type="NCBI Taxonomy" id="1328760"/>
    <lineage>
        <taxon>Eukaryota</taxon>
        <taxon>Fungi</taxon>
        <taxon>Dikarya</taxon>
        <taxon>Ascomycota</taxon>
        <taxon>Pezizomycotina</taxon>
        <taxon>Xylonomycetes</taxon>
        <taxon>Xylonales</taxon>
        <taxon>Xylonaceae</taxon>
        <taxon>Xylona</taxon>
    </lineage>
</organism>
<evidence type="ECO:0000313" key="3">
    <source>
        <dbReference type="Proteomes" id="UP000076632"/>
    </source>
</evidence>
<dbReference type="STRING" id="1328760.A0A165JKV6"/>